<name>A0A0F9YG69_9BACT</name>
<evidence type="ECO:0000313" key="2">
    <source>
        <dbReference type="EMBL" id="KKP30594.1"/>
    </source>
</evidence>
<dbReference type="AlphaFoldDB" id="A0A0F9YG69"/>
<feature type="transmembrane region" description="Helical" evidence="1">
    <location>
        <begin position="69"/>
        <end position="93"/>
    </location>
</feature>
<dbReference type="Proteomes" id="UP000034934">
    <property type="component" value="Unassembled WGS sequence"/>
</dbReference>
<accession>A0A0F9YG69</accession>
<keyword evidence="1" id="KW-0812">Transmembrane</keyword>
<sequence length="95" mass="9932">MGNFELEGWEDINQNGGTVGTGINRAIHKLTVAIFNSGSKTSTALGYAKDAIEKASSSSDKHTDALVRVTWILAIATGVLALATIALVIITFVKG</sequence>
<evidence type="ECO:0000313" key="3">
    <source>
        <dbReference type="Proteomes" id="UP000034934"/>
    </source>
</evidence>
<protein>
    <submittedName>
        <fullName evidence="2">Uncharacterized protein</fullName>
    </submittedName>
</protein>
<reference evidence="2 3" key="1">
    <citation type="journal article" date="2015" name="Nature">
        <title>rRNA introns, odd ribosomes, and small enigmatic genomes across a large radiation of phyla.</title>
        <authorList>
            <person name="Brown C.T."/>
            <person name="Hug L.A."/>
            <person name="Thomas B.C."/>
            <person name="Sharon I."/>
            <person name="Castelle C.J."/>
            <person name="Singh A."/>
            <person name="Wilkins M.J."/>
            <person name="Williams K.H."/>
            <person name="Banfield J.F."/>
        </authorList>
    </citation>
    <scope>NUCLEOTIDE SEQUENCE [LARGE SCALE GENOMIC DNA]</scope>
</reference>
<keyword evidence="1" id="KW-1133">Transmembrane helix</keyword>
<proteinExistence type="predicted"/>
<evidence type="ECO:0000256" key="1">
    <source>
        <dbReference type="SAM" id="Phobius"/>
    </source>
</evidence>
<comment type="caution">
    <text evidence="2">The sequence shown here is derived from an EMBL/GenBank/DDBJ whole genome shotgun (WGS) entry which is preliminary data.</text>
</comment>
<dbReference type="EMBL" id="LBOG01000002">
    <property type="protein sequence ID" value="KKP30594.1"/>
    <property type="molecule type" value="Genomic_DNA"/>
</dbReference>
<keyword evidence="1" id="KW-0472">Membrane</keyword>
<gene>
    <name evidence="2" type="ORF">UR19_C0002G0115</name>
</gene>
<organism evidence="2 3">
    <name type="scientific">Candidatus Nomurabacteria bacterium GW2011_GWF1_31_48</name>
    <dbReference type="NCBI Taxonomy" id="1618767"/>
    <lineage>
        <taxon>Bacteria</taxon>
        <taxon>Candidatus Nomuraibacteriota</taxon>
    </lineage>
</organism>